<dbReference type="GO" id="GO:0043571">
    <property type="term" value="P:maintenance of CRISPR repeat elements"/>
    <property type="evidence" value="ECO:0007669"/>
    <property type="project" value="UniProtKB-UniRule"/>
</dbReference>
<dbReference type="RefSeq" id="WP_102995111.1">
    <property type="nucleotide sequence ID" value="NZ_CP025938.1"/>
</dbReference>
<evidence type="ECO:0000256" key="8">
    <source>
        <dbReference type="ARBA" id="ARBA00023211"/>
    </source>
</evidence>
<dbReference type="Gene3D" id="3.100.10.20">
    <property type="entry name" value="CRISPR-associated endonuclease Cas1, N-terminal domain"/>
    <property type="match status" value="1"/>
</dbReference>
<dbReference type="KEGG" id="taj:C1A40_06035"/>
<keyword evidence="12" id="KW-1185">Reference proteome</keyword>
<evidence type="ECO:0000256" key="9">
    <source>
        <dbReference type="ARBA" id="ARBA00038592"/>
    </source>
</evidence>
<comment type="subunit">
    <text evidence="9 10">Homodimer, forms a heterotetramer with a Cas2 homodimer.</text>
</comment>
<evidence type="ECO:0000256" key="10">
    <source>
        <dbReference type="HAMAP-Rule" id="MF_01470"/>
    </source>
</evidence>
<dbReference type="GO" id="GO:0003677">
    <property type="term" value="F:DNA binding"/>
    <property type="evidence" value="ECO:0007669"/>
    <property type="project" value="UniProtKB-KW"/>
</dbReference>
<dbReference type="GO" id="GO:0004520">
    <property type="term" value="F:DNA endonuclease activity"/>
    <property type="evidence" value="ECO:0007669"/>
    <property type="project" value="InterPro"/>
</dbReference>
<dbReference type="Pfam" id="PF01867">
    <property type="entry name" value="Cas_Cas1"/>
    <property type="match status" value="1"/>
</dbReference>
<evidence type="ECO:0000256" key="2">
    <source>
        <dbReference type="ARBA" id="ARBA00022723"/>
    </source>
</evidence>
<comment type="cofactor">
    <cofactor evidence="10">
        <name>Mg(2+)</name>
        <dbReference type="ChEBI" id="CHEBI:18420"/>
    </cofactor>
    <cofactor evidence="10">
        <name>Mn(2+)</name>
        <dbReference type="ChEBI" id="CHEBI:29035"/>
    </cofactor>
</comment>
<dbReference type="InterPro" id="IPR042206">
    <property type="entry name" value="CRISPR-assoc_Cas1_C"/>
</dbReference>
<protein>
    <recommendedName>
        <fullName evidence="10">CRISPR-associated endonuclease Cas1</fullName>
        <ecNumber evidence="10">3.1.-.-</ecNumber>
    </recommendedName>
</protein>
<reference evidence="12" key="1">
    <citation type="submission" date="2018-01" db="EMBL/GenBank/DDBJ databases">
        <title>Complete genome of Tamlana sp. UJ94.</title>
        <authorList>
            <person name="Jung J."/>
            <person name="Chung D."/>
            <person name="Bae S.S."/>
            <person name="Baek K."/>
        </authorList>
    </citation>
    <scope>NUCLEOTIDE SEQUENCE [LARGE SCALE GENOMIC DNA]</scope>
    <source>
        <strain evidence="12">UJ94</strain>
    </source>
</reference>
<evidence type="ECO:0000256" key="1">
    <source>
        <dbReference type="ARBA" id="ARBA00022722"/>
    </source>
</evidence>
<keyword evidence="1 10" id="KW-0540">Nuclease</keyword>
<dbReference type="InterPro" id="IPR050646">
    <property type="entry name" value="Cas1"/>
</dbReference>
<dbReference type="Gene3D" id="1.20.120.920">
    <property type="entry name" value="CRISPR-associated endonuclease Cas1, C-terminal domain"/>
    <property type="match status" value="1"/>
</dbReference>
<dbReference type="NCBIfam" id="TIGR03639">
    <property type="entry name" value="cas1_NMENI"/>
    <property type="match status" value="1"/>
</dbReference>
<dbReference type="InterPro" id="IPR042211">
    <property type="entry name" value="CRISPR-assoc_Cas1_N"/>
</dbReference>
<dbReference type="GO" id="GO:0051607">
    <property type="term" value="P:defense response to virus"/>
    <property type="evidence" value="ECO:0007669"/>
    <property type="project" value="UniProtKB-UniRule"/>
</dbReference>
<proteinExistence type="inferred from homology"/>
<evidence type="ECO:0000256" key="6">
    <source>
        <dbReference type="ARBA" id="ARBA00023118"/>
    </source>
</evidence>
<comment type="similarity">
    <text evidence="10">Belongs to the CRISPR-associated endonuclease Cas1 family.</text>
</comment>
<feature type="binding site" evidence="10">
    <location>
        <position position="148"/>
    </location>
    <ligand>
        <name>Mn(2+)</name>
        <dbReference type="ChEBI" id="CHEBI:29035"/>
    </ligand>
</feature>
<dbReference type="GO" id="GO:0016787">
    <property type="term" value="F:hydrolase activity"/>
    <property type="evidence" value="ECO:0007669"/>
    <property type="project" value="UniProtKB-KW"/>
</dbReference>
<keyword evidence="2 10" id="KW-0479">Metal-binding</keyword>
<evidence type="ECO:0000313" key="11">
    <source>
        <dbReference type="EMBL" id="AUS05053.1"/>
    </source>
</evidence>
<keyword evidence="8 10" id="KW-0464">Manganese</keyword>
<evidence type="ECO:0000256" key="5">
    <source>
        <dbReference type="ARBA" id="ARBA00022842"/>
    </source>
</evidence>
<feature type="binding site" evidence="10">
    <location>
        <position position="204"/>
    </location>
    <ligand>
        <name>Mn(2+)</name>
        <dbReference type="ChEBI" id="CHEBI:29035"/>
    </ligand>
</feature>
<keyword evidence="6 10" id="KW-0051">Antiviral defense</keyword>
<evidence type="ECO:0000313" key="12">
    <source>
        <dbReference type="Proteomes" id="UP000236592"/>
    </source>
</evidence>
<keyword evidence="7 10" id="KW-0238">DNA-binding</keyword>
<organism evidence="11 12">
    <name type="scientific">Pseudotamlana carrageenivorans</name>
    <dbReference type="NCBI Taxonomy" id="2069432"/>
    <lineage>
        <taxon>Bacteria</taxon>
        <taxon>Pseudomonadati</taxon>
        <taxon>Bacteroidota</taxon>
        <taxon>Flavobacteriia</taxon>
        <taxon>Flavobacteriales</taxon>
        <taxon>Flavobacteriaceae</taxon>
        <taxon>Pseudotamlana</taxon>
    </lineage>
</organism>
<feature type="binding site" evidence="10">
    <location>
        <position position="219"/>
    </location>
    <ligand>
        <name>Mn(2+)</name>
        <dbReference type="ChEBI" id="CHEBI:29035"/>
    </ligand>
</feature>
<evidence type="ECO:0000256" key="3">
    <source>
        <dbReference type="ARBA" id="ARBA00022759"/>
    </source>
</evidence>
<dbReference type="HAMAP" id="MF_01470">
    <property type="entry name" value="Cas1"/>
    <property type="match status" value="1"/>
</dbReference>
<keyword evidence="5 10" id="KW-0460">Magnesium</keyword>
<dbReference type="PANTHER" id="PTHR34353:SF2">
    <property type="entry name" value="CRISPR-ASSOCIATED ENDONUCLEASE CAS1 1"/>
    <property type="match status" value="1"/>
</dbReference>
<dbReference type="InterPro" id="IPR019855">
    <property type="entry name" value="CRISPR-assoc_Cas1_NMENI"/>
</dbReference>
<dbReference type="AlphaFoldDB" id="A0A2I7SGM1"/>
<sequence length="295" mass="33513">MIKRTVYIGNPAHLKLKNQQLLVQEPLGDVKGSVPIEDMALLVLDHYQITISTQVINSLQGNGVCIVTCDAHHLPFGITLPLYGHTEHSERVKYQLEVSDPLKKQLWKQTVIQKIKNQEALLKLNNRVHEPMEMYRTTTKSGDTTNTEGKAAQHYWKHLFPDFQRNRFGDAPNALLNFGYAILRSIVARALVSSGLLPVLGLFHKNKYNPYCLADDIMEPYRPFVDKMVVNYVNNNGETDALTKEVKAYLLGIATQDVWIDGQQRPLMIAVTTTTASLYKCYTGELRQIKYPELD</sequence>
<dbReference type="NCBIfam" id="TIGR00287">
    <property type="entry name" value="cas1"/>
    <property type="match status" value="1"/>
</dbReference>
<dbReference type="PANTHER" id="PTHR34353">
    <property type="entry name" value="CRISPR-ASSOCIATED ENDONUCLEASE CAS1 1"/>
    <property type="match status" value="1"/>
</dbReference>
<dbReference type="InterPro" id="IPR002729">
    <property type="entry name" value="CRISPR-assoc_Cas1"/>
</dbReference>
<comment type="function">
    <text evidence="10">CRISPR (clustered regularly interspaced short palindromic repeat), is an adaptive immune system that provides protection against mobile genetic elements (viruses, transposable elements and conjugative plasmids). CRISPR clusters contain spacers, sequences complementary to antecedent mobile elements, and target invading nucleic acids. CRISPR clusters are transcribed and processed into CRISPR RNA (crRNA). Acts as a dsDNA endonuclease. Involved in the integration of spacer DNA into the CRISPR cassette.</text>
</comment>
<dbReference type="Proteomes" id="UP000236592">
    <property type="component" value="Chromosome"/>
</dbReference>
<name>A0A2I7SGM1_9FLAO</name>
<evidence type="ECO:0000256" key="7">
    <source>
        <dbReference type="ARBA" id="ARBA00023125"/>
    </source>
</evidence>
<dbReference type="OrthoDB" id="9803119at2"/>
<keyword evidence="4 10" id="KW-0378">Hydrolase</keyword>
<gene>
    <name evidence="10" type="primary">cas1</name>
    <name evidence="11" type="ORF">C1A40_06035</name>
</gene>
<dbReference type="GO" id="GO:0046872">
    <property type="term" value="F:metal ion binding"/>
    <property type="evidence" value="ECO:0007669"/>
    <property type="project" value="UniProtKB-UniRule"/>
</dbReference>
<keyword evidence="3 10" id="KW-0255">Endonuclease</keyword>
<dbReference type="EMBL" id="CP025938">
    <property type="protein sequence ID" value="AUS05053.1"/>
    <property type="molecule type" value="Genomic_DNA"/>
</dbReference>
<evidence type="ECO:0000256" key="4">
    <source>
        <dbReference type="ARBA" id="ARBA00022801"/>
    </source>
</evidence>
<dbReference type="EC" id="3.1.-.-" evidence="10"/>
<accession>A0A2I7SGM1</accession>